<dbReference type="SUPFAM" id="SSF51161">
    <property type="entry name" value="Trimeric LpxA-like enzymes"/>
    <property type="match status" value="1"/>
</dbReference>
<sequence>MESDACAVLADASAQVPDWSREARRPGEWNPGKCLLASLRDYQRLAASPGAWAMLCKKWAVLRHRFWSAVSGADIPLNTQIGGGLLLPHPNGVVIHPDARIGPNCLIFQQVTLGTRGDGGAPVLKGHVDVGAGAKLLGGITVGAHAVVGANAVVLVDVPQGAVAVGIPAVISGSSAHE</sequence>
<name>A0A5B8RSG6_9BURK</name>
<proteinExistence type="predicted"/>
<organism evidence="4 5">
    <name type="scientific">Comamonas flocculans</name>
    <dbReference type="NCBI Taxonomy" id="2597701"/>
    <lineage>
        <taxon>Bacteria</taxon>
        <taxon>Pseudomonadati</taxon>
        <taxon>Pseudomonadota</taxon>
        <taxon>Betaproteobacteria</taxon>
        <taxon>Burkholderiales</taxon>
        <taxon>Comamonadaceae</taxon>
        <taxon>Comamonas</taxon>
    </lineage>
</organism>
<evidence type="ECO:0000256" key="2">
    <source>
        <dbReference type="ARBA" id="ARBA00022737"/>
    </source>
</evidence>
<dbReference type="EMBL" id="CP042344">
    <property type="protein sequence ID" value="QEA12486.1"/>
    <property type="molecule type" value="Genomic_DNA"/>
</dbReference>
<accession>A0A5B8RSG6</accession>
<evidence type="ECO:0000256" key="1">
    <source>
        <dbReference type="ARBA" id="ARBA00022679"/>
    </source>
</evidence>
<keyword evidence="1 4" id="KW-0808">Transferase</keyword>
<dbReference type="GO" id="GO:0016746">
    <property type="term" value="F:acyltransferase activity"/>
    <property type="evidence" value="ECO:0007669"/>
    <property type="project" value="UniProtKB-KW"/>
</dbReference>
<dbReference type="PROSITE" id="PS00101">
    <property type="entry name" value="HEXAPEP_TRANSFERASES"/>
    <property type="match status" value="1"/>
</dbReference>
<evidence type="ECO:0000256" key="3">
    <source>
        <dbReference type="ARBA" id="ARBA00023315"/>
    </source>
</evidence>
<protein>
    <submittedName>
        <fullName evidence="4">Serine acetyltransferase</fullName>
    </submittedName>
</protein>
<dbReference type="AlphaFoldDB" id="A0A5B8RSG6"/>
<keyword evidence="2" id="KW-0677">Repeat</keyword>
<dbReference type="Gene3D" id="2.160.10.10">
    <property type="entry name" value="Hexapeptide repeat proteins"/>
    <property type="match status" value="1"/>
</dbReference>
<dbReference type="OrthoDB" id="8612290at2"/>
<evidence type="ECO:0000313" key="4">
    <source>
        <dbReference type="EMBL" id="QEA12486.1"/>
    </source>
</evidence>
<dbReference type="InterPro" id="IPR045304">
    <property type="entry name" value="LbH_SAT"/>
</dbReference>
<dbReference type="Proteomes" id="UP000321199">
    <property type="component" value="Chromosome"/>
</dbReference>
<gene>
    <name evidence="4" type="ORF">FOZ74_05270</name>
</gene>
<keyword evidence="5" id="KW-1185">Reference proteome</keyword>
<dbReference type="KEGG" id="cof:FOZ74_05270"/>
<evidence type="ECO:0000313" key="5">
    <source>
        <dbReference type="Proteomes" id="UP000321199"/>
    </source>
</evidence>
<dbReference type="RefSeq" id="WP_146912082.1">
    <property type="nucleotide sequence ID" value="NZ_CP042344.1"/>
</dbReference>
<dbReference type="PANTHER" id="PTHR42811">
    <property type="entry name" value="SERINE ACETYLTRANSFERASE"/>
    <property type="match status" value="1"/>
</dbReference>
<dbReference type="CDD" id="cd03354">
    <property type="entry name" value="LbH_SAT"/>
    <property type="match status" value="1"/>
</dbReference>
<keyword evidence="3" id="KW-0012">Acyltransferase</keyword>
<dbReference type="InterPro" id="IPR018357">
    <property type="entry name" value="Hexapep_transf_CS"/>
</dbReference>
<dbReference type="InterPro" id="IPR011004">
    <property type="entry name" value="Trimer_LpxA-like_sf"/>
</dbReference>
<reference evidence="4 5" key="1">
    <citation type="submission" date="2019-07" db="EMBL/GenBank/DDBJ databases">
        <title>Complete genome sequence of Comamonas sp. NLF 7-7 isolated from livestock.</title>
        <authorList>
            <person name="Kim D.H."/>
            <person name="Kim J.G."/>
        </authorList>
    </citation>
    <scope>NUCLEOTIDE SEQUENCE [LARGE SCALE GENOMIC DNA]</scope>
    <source>
        <strain evidence="4 5">NLF 7-7</strain>
    </source>
</reference>